<reference evidence="1" key="1">
    <citation type="submission" date="2022-11" db="EMBL/GenBank/DDBJ databases">
        <authorList>
            <person name="Kikuchi T."/>
        </authorList>
    </citation>
    <scope>NUCLEOTIDE SEQUENCE</scope>
    <source>
        <strain evidence="1">PS1010</strain>
    </source>
</reference>
<sequence>MFLCVSSLSLQLEENTLNTVHCRRPFSTLLSRLIIYAKRYFCLVDCVDLLIGEIVYQVILSGLHCCVISQNGQLSNYSSTSTLGTRSINLCAWRRWTSAKYCGLIE</sequence>
<name>A0A9P1J685_9PELO</name>
<comment type="caution">
    <text evidence="1">The sequence shown here is derived from an EMBL/GenBank/DDBJ whole genome shotgun (WGS) entry which is preliminary data.</text>
</comment>
<evidence type="ECO:0000313" key="2">
    <source>
        <dbReference type="Proteomes" id="UP001152747"/>
    </source>
</evidence>
<proteinExistence type="predicted"/>
<dbReference type="Proteomes" id="UP001152747">
    <property type="component" value="Unassembled WGS sequence"/>
</dbReference>
<gene>
    <name evidence="1" type="ORF">CAMP_LOCUS19185</name>
</gene>
<organism evidence="1 2">
    <name type="scientific">Caenorhabditis angaria</name>
    <dbReference type="NCBI Taxonomy" id="860376"/>
    <lineage>
        <taxon>Eukaryota</taxon>
        <taxon>Metazoa</taxon>
        <taxon>Ecdysozoa</taxon>
        <taxon>Nematoda</taxon>
        <taxon>Chromadorea</taxon>
        <taxon>Rhabditida</taxon>
        <taxon>Rhabditina</taxon>
        <taxon>Rhabditomorpha</taxon>
        <taxon>Rhabditoidea</taxon>
        <taxon>Rhabditidae</taxon>
        <taxon>Peloderinae</taxon>
        <taxon>Caenorhabditis</taxon>
    </lineage>
</organism>
<evidence type="ECO:0000313" key="1">
    <source>
        <dbReference type="EMBL" id="CAI5456548.1"/>
    </source>
</evidence>
<keyword evidence="2" id="KW-1185">Reference proteome</keyword>
<protein>
    <submittedName>
        <fullName evidence="1">Uncharacterized protein</fullName>
    </submittedName>
</protein>
<dbReference type="AlphaFoldDB" id="A0A9P1J685"/>
<dbReference type="EMBL" id="CANHGI010000006">
    <property type="protein sequence ID" value="CAI5456548.1"/>
    <property type="molecule type" value="Genomic_DNA"/>
</dbReference>
<accession>A0A9P1J685</accession>